<evidence type="ECO:0000256" key="2">
    <source>
        <dbReference type="ARBA" id="ARBA00022491"/>
    </source>
</evidence>
<dbReference type="GO" id="GO:0030015">
    <property type="term" value="C:CCR4-NOT core complex"/>
    <property type="evidence" value="ECO:0007669"/>
    <property type="project" value="InterPro"/>
</dbReference>
<evidence type="ECO:0000259" key="10">
    <source>
        <dbReference type="Pfam" id="PF16415"/>
    </source>
</evidence>
<organism evidence="14">
    <name type="scientific">Sarcoptes scabiei</name>
    <name type="common">Itch mite</name>
    <name type="synonym">Acarus scabiei</name>
    <dbReference type="NCBI Taxonomy" id="52283"/>
    <lineage>
        <taxon>Eukaryota</taxon>
        <taxon>Metazoa</taxon>
        <taxon>Ecdysozoa</taxon>
        <taxon>Arthropoda</taxon>
        <taxon>Chelicerata</taxon>
        <taxon>Arachnida</taxon>
        <taxon>Acari</taxon>
        <taxon>Acariformes</taxon>
        <taxon>Sarcoptiformes</taxon>
        <taxon>Astigmata</taxon>
        <taxon>Psoroptidia</taxon>
        <taxon>Sarcoptoidea</taxon>
        <taxon>Sarcoptidae</taxon>
        <taxon>Sarcoptinae</taxon>
        <taxon>Sarcoptes</taxon>
    </lineage>
</organism>
<proteinExistence type="inferred from homology"/>
<evidence type="ECO:0000256" key="4">
    <source>
        <dbReference type="ARBA" id="ARBA00023163"/>
    </source>
</evidence>
<keyword evidence="16" id="KW-1185">Reference proteome</keyword>
<dbReference type="Gene3D" id="1.25.40.180">
    <property type="match status" value="1"/>
</dbReference>
<dbReference type="InterPro" id="IPR032194">
    <property type="entry name" value="CNOT1_HEAT"/>
</dbReference>
<dbReference type="EMBL" id="WVUK01000056">
    <property type="protein sequence ID" value="KAF7492569.1"/>
    <property type="molecule type" value="Genomic_DNA"/>
</dbReference>
<comment type="similarity">
    <text evidence="6">Belongs to the CNOT1 family.</text>
</comment>
<accession>A0A834VEX3</accession>
<evidence type="ECO:0000256" key="5">
    <source>
        <dbReference type="ARBA" id="ARBA00023242"/>
    </source>
</evidence>
<dbReference type="Gene3D" id="1.25.40.800">
    <property type="match status" value="1"/>
</dbReference>
<dbReference type="InterPro" id="IPR024557">
    <property type="entry name" value="CNOT1_dom_4"/>
</dbReference>
<feature type="compositionally biased region" description="Low complexity" evidence="7">
    <location>
        <begin position="665"/>
        <end position="680"/>
    </location>
</feature>
<evidence type="ECO:0000256" key="3">
    <source>
        <dbReference type="ARBA" id="ARBA00023015"/>
    </source>
</evidence>
<evidence type="ECO:0000259" key="12">
    <source>
        <dbReference type="Pfam" id="PF16418"/>
    </source>
</evidence>
<dbReference type="InterPro" id="IPR032193">
    <property type="entry name" value="CNOT1_TTP_bind"/>
</dbReference>
<evidence type="ECO:0000256" key="6">
    <source>
        <dbReference type="ARBA" id="ARBA00025717"/>
    </source>
</evidence>
<feature type="compositionally biased region" description="Polar residues" evidence="7">
    <location>
        <begin position="681"/>
        <end position="690"/>
    </location>
</feature>
<dbReference type="Pfam" id="PF25097">
    <property type="entry name" value="ARM_Cnot1"/>
    <property type="match status" value="1"/>
</dbReference>
<dbReference type="Gene3D" id="1.25.40.840">
    <property type="entry name" value="CCR4-NOT transcription complex subunit 1 TTP binding domain"/>
    <property type="match status" value="1"/>
</dbReference>
<evidence type="ECO:0000313" key="15">
    <source>
        <dbReference type="EnsemblMetazoa" id="KAF7492569.1"/>
    </source>
</evidence>
<dbReference type="Pfam" id="PF16417">
    <property type="entry name" value="CNOT1_TTP_bind"/>
    <property type="match status" value="1"/>
</dbReference>
<dbReference type="Pfam" id="PF04054">
    <property type="entry name" value="Not1"/>
    <property type="match status" value="1"/>
</dbReference>
<dbReference type="InterPro" id="IPR007196">
    <property type="entry name" value="CCR4-Not_Not1_C"/>
</dbReference>
<keyword evidence="3" id="KW-0805">Transcription regulation</keyword>
<dbReference type="OMA" id="HMDHEVR"/>
<feature type="domain" description="CCR4-NOT transcription complex subunit 1 CAF1-binding" evidence="10">
    <location>
        <begin position="694"/>
        <end position="913"/>
    </location>
</feature>
<dbReference type="InterPro" id="IPR038535">
    <property type="entry name" value="CNOT1_TTP_bind_sf"/>
</dbReference>
<dbReference type="InterPro" id="IPR055454">
    <property type="entry name" value="CNOT1-like_NOT1_connector"/>
</dbReference>
<keyword evidence="4" id="KW-0804">Transcription</keyword>
<dbReference type="GO" id="GO:0000932">
    <property type="term" value="C:P-body"/>
    <property type="evidence" value="ECO:0007669"/>
    <property type="project" value="TreeGrafter"/>
</dbReference>
<dbReference type="Gene3D" id="1.25.40.790">
    <property type="match status" value="1"/>
</dbReference>
<sequence>MDFDKMEIIKTSNPTMATNNQDPSNNPLSSISNERDPFFYIEALRHQEISSLLISGFLIKLCDSKFKCPEEILAKLANLVIEKFVCDSPIKEILQSFDSLDFYKKLCNNQQFDYEKFLIFCRFLCSSDKQGYDIIGLTFFSKVWKQNLHFQYEIIKHCIVSNWVGKILNGCTNENLKKIVPQVENLKCPLEYETDFQISCWKYQCLSQILLDLSDNQLIYPYLEEIFFLPLNKCPDLLVFALLECQGNNMLKEVVLVKALVKFICVSPNNPNPNATIIIQRIWPSDYIYTTKSSLSVGQKSLLTAMVELYTSSSPEEQSYKLTKILDLSQDLKILNVLLSSNTYLFVIDLACFASRREYLKLDKWLDDKINKIGLSFVKSCIQFLERRCSIFGATDVTTVLPNETYRTILACLRQHVSDSPKNIWEFEIIKMYNKFNQFLSQNQFVNNQMSVHIQTPVKPSQFDAAGSHFQDSNRGSQINNFVEVEQEFSKEIEEEADSYFQRIYNQDQPDTLTIDQFLEMLKQFQESTSKREKDIAACMIRNLFKEYPFLAQYPDKELVITGEIFGGIIMNNFVKGFHMVTALRCVLDALKRPASARYITFGQAALNKMKTRLKEFPQFCNHLCSVSIYRDLPQNLIEYIEYGKQSMDPPCQQKQRVSNHKMISNTSNNLNNSSGSSDNRFTGQNQQTQAEITPPSNFQDKVAFIINNLSQLNLAKKAEEFRELFIKEKDLYYVWFSQYFVSKRVSLEANFHELYCTFIFKLSINDLSSKILWETYRNIKILLRTNKETDNFNDRTLLKNLGNWLGMITLAQNKPILSDNLDLRNLLIEAYHKGLQQLQYVIPFVTRVLLGCGKSKVFRPPCPWTVKLLKILGELHAEPDLKLNLKFEVEVLCKNIDIDLHQYLGKSHELKNKELFLKLEPQLTTNLPMSINSKSDSVTSMDATNLSVFQQQSRSQQSPSFKNNTIISTQLSALAVPSNINTTSAIDYNEMNINAISNLSQSIVIQPNLQVIILNPNLQTFIKSVIDKCVQEWINFILERVIRVCLVATESLIKKDFESEPNADLMRNAAHKMMKCLVSGFSLINTEEPLLNRLQMHLQNFFQSKQIANVSKDIIDSTVTTLINDNLELCVCFVQKICIERGLEELDKKLKPEYEMRQNGKFDSKKSILTVKQLQIYEEMGRNIAGFNSAAFVAATSNVTGSGIAGNNSSSAAVFYNQIDNSKNISAPIAAPVMANHNNISYQGPTGPMHPVEQPAQIDSFVYIYDKLMKHLNELIQEFEYVHYTTEAMQQVMEVLKLAKQQPRDQATATSLIKNVLNGIRELIFHTESNVTDFAVISRARDFYLLLLKALSDQRAFNLRFTTTNITRFIIEYWISVNSSFPEDLFDTINRADLINFNFMDTEFYQFLENGTNSVAINIILSFLKCYLPTININHFQSTLELLQRILMKVNQANPLVNDLKNVLNLARLNVTNANSNEITETPQLNDKFELIIKEWINCYNSPKNINNSFSIIVKNMNSQGLLKNDDLISRFFKCFLEFCVERCYQVYSFASIQNFAMNDVRIKYFEYIDAFAALVLMFIKQSGNQGNVDQKFQFLSRILAILANTAHRDQEIRNKDFQPIAYFRILVNIFIEFFYSPFNLGIQDMFINNENLFEVFKWHIVRTYCSVLRLISPLKTPSFSFAWLNFISHRIFIGKCLDNIPQINYKTWHVYYLLLNDLLTFFKPLLQNFETLVVSSTHLELYKGTLKLFLLLVHDFPEFLCEYCYNLCDTIPLRAVQLRNIILSANPITTPDMYNLSVDNLYEIIPPVRIPNSSLFEMIPFQKELDNYILHRSPSSFINELYGHLYGGFSSDKSSAVGLNQSMINALTLYISLSAIQSNKTVSIQSVNNSVYMDIFQKLLLLFDSQARYILINAMVDHLRYPNTETLFFICMLLNLFKDNNDHLREQIIRVLLERVIAQRPHPWGVIYIINELIRNPNYKMLEYDFIKSVPEIEKYFSQLA</sequence>
<protein>
    <submittedName>
        <fullName evidence="14">CCR4-NOT transcription complex subunit 1</fullName>
    </submittedName>
</protein>
<evidence type="ECO:0000313" key="16">
    <source>
        <dbReference type="Proteomes" id="UP000070412"/>
    </source>
</evidence>
<dbReference type="GO" id="GO:0005634">
    <property type="term" value="C:nucleus"/>
    <property type="evidence" value="ECO:0007669"/>
    <property type="project" value="UniProtKB-SubCell"/>
</dbReference>
<evidence type="ECO:0000313" key="14">
    <source>
        <dbReference type="EMBL" id="KAF7492569.1"/>
    </source>
</evidence>
<evidence type="ECO:0000259" key="11">
    <source>
        <dbReference type="Pfam" id="PF16417"/>
    </source>
</evidence>
<keyword evidence="5" id="KW-0539">Nucleus</keyword>
<feature type="domain" description="CCR4-NOT transcription complex subunit 1-like NOT1 connector" evidence="13">
    <location>
        <begin position="1273"/>
        <end position="1470"/>
    </location>
</feature>
<dbReference type="GO" id="GO:0000288">
    <property type="term" value="P:nuclear-transcribed mRNA catabolic process, deadenylation-dependent decay"/>
    <property type="evidence" value="ECO:0007669"/>
    <property type="project" value="TreeGrafter"/>
</dbReference>
<reference evidence="16" key="1">
    <citation type="journal article" date="2020" name="PLoS Negl. Trop. Dis.">
        <title>High-quality nuclear genome for Sarcoptes scabiei-A critical resource for a neglected parasite.</title>
        <authorList>
            <person name="Korhonen P.K."/>
            <person name="Gasser R.B."/>
            <person name="Ma G."/>
            <person name="Wang T."/>
            <person name="Stroehlein A.J."/>
            <person name="Young N.D."/>
            <person name="Ang C.S."/>
            <person name="Fernando D.D."/>
            <person name="Lu H.C."/>
            <person name="Taylor S."/>
            <person name="Reynolds S.L."/>
            <person name="Mofiz E."/>
            <person name="Najaraj S.H."/>
            <person name="Gowda H."/>
            <person name="Madugundu A."/>
            <person name="Renuse S."/>
            <person name="Holt D."/>
            <person name="Pandey A."/>
            <person name="Papenfuss A.T."/>
            <person name="Fischer K."/>
        </authorList>
    </citation>
    <scope>NUCLEOTIDE SEQUENCE [LARGE SCALE GENOMIC DNA]</scope>
</reference>
<dbReference type="Pfam" id="PF16418">
    <property type="entry name" value="CNOT1_HEAT"/>
    <property type="match status" value="1"/>
</dbReference>
<dbReference type="Pfam" id="PF16415">
    <property type="entry name" value="CNOT1_CAF1_bind"/>
    <property type="match status" value="1"/>
</dbReference>
<dbReference type="PANTHER" id="PTHR13162">
    <property type="entry name" value="CCR4-NOT TRANSCRIPTION COMPLEX"/>
    <property type="match status" value="1"/>
</dbReference>
<keyword evidence="2" id="KW-0678">Repressor</keyword>
<dbReference type="EnsemblMetazoa" id="SSS_813s_mrna">
    <property type="protein sequence ID" value="KAF7492569.1"/>
    <property type="gene ID" value="SSS_813"/>
</dbReference>
<evidence type="ECO:0000256" key="7">
    <source>
        <dbReference type="SAM" id="MobiDB-lite"/>
    </source>
</evidence>
<evidence type="ECO:0000259" key="13">
    <source>
        <dbReference type="Pfam" id="PF25097"/>
    </source>
</evidence>
<evidence type="ECO:0000259" key="8">
    <source>
        <dbReference type="Pfam" id="PF04054"/>
    </source>
</evidence>
<feature type="domain" description="CCR4-NOT transcription complex subunit 1 TTP binding" evidence="11">
    <location>
        <begin position="482"/>
        <end position="650"/>
    </location>
</feature>
<dbReference type="OrthoDB" id="1933107at2759"/>
<dbReference type="PANTHER" id="PTHR13162:SF8">
    <property type="entry name" value="CCR4-NOT TRANSCRIPTION COMPLEX SUBUNIT 1"/>
    <property type="match status" value="1"/>
</dbReference>
<feature type="region of interest" description="Disordered" evidence="7">
    <location>
        <begin position="649"/>
        <end position="690"/>
    </location>
</feature>
<name>A0A834VEX3_SARSC</name>
<dbReference type="Pfam" id="PF12842">
    <property type="entry name" value="DUF3819"/>
    <property type="match status" value="1"/>
</dbReference>
<evidence type="ECO:0000259" key="9">
    <source>
        <dbReference type="Pfam" id="PF12842"/>
    </source>
</evidence>
<feature type="domain" description="CCR4-NOT transcription complex subunit 1 HEAT repeat" evidence="12">
    <location>
        <begin position="271"/>
        <end position="414"/>
    </location>
</feature>
<evidence type="ECO:0000256" key="1">
    <source>
        <dbReference type="ARBA" id="ARBA00004123"/>
    </source>
</evidence>
<dbReference type="InterPro" id="IPR032191">
    <property type="entry name" value="CNOT1_CAF1_bind"/>
</dbReference>
<reference evidence="15" key="3">
    <citation type="submission" date="2022-06" db="UniProtKB">
        <authorList>
            <consortium name="EnsemblMetazoa"/>
        </authorList>
    </citation>
    <scope>IDENTIFICATION</scope>
</reference>
<dbReference type="GO" id="GO:0017148">
    <property type="term" value="P:negative regulation of translation"/>
    <property type="evidence" value="ECO:0007669"/>
    <property type="project" value="InterPro"/>
</dbReference>
<feature type="domain" description="CCR4-Not complex component Not1 C-terminal" evidence="8">
    <location>
        <begin position="1653"/>
        <end position="2002"/>
    </location>
</feature>
<feature type="domain" description="CCR4-NOT transcription complex subunit 1" evidence="9">
    <location>
        <begin position="1017"/>
        <end position="1160"/>
    </location>
</feature>
<dbReference type="InterPro" id="IPR040398">
    <property type="entry name" value="Not1"/>
</dbReference>
<dbReference type="GO" id="GO:0060090">
    <property type="term" value="F:molecular adaptor activity"/>
    <property type="evidence" value="ECO:0007669"/>
    <property type="project" value="TreeGrafter"/>
</dbReference>
<reference evidence="14" key="2">
    <citation type="submission" date="2020-01" db="EMBL/GenBank/DDBJ databases">
        <authorList>
            <person name="Korhonen P.K.K."/>
            <person name="Guangxu M.G."/>
            <person name="Wang T.W."/>
            <person name="Stroehlein A.J.S."/>
            <person name="Young N.D."/>
            <person name="Ang C.-S.A."/>
            <person name="Fernando D.W.F."/>
            <person name="Lu H.L."/>
            <person name="Taylor S.T."/>
            <person name="Ehtesham M.E.M."/>
            <person name="Najaraj S.H.N."/>
            <person name="Harsha G.H.G."/>
            <person name="Madugundu A.M."/>
            <person name="Renuse S.R."/>
            <person name="Holt D.H."/>
            <person name="Pandey A.P."/>
            <person name="Papenfuss A.P."/>
            <person name="Gasser R.B.G."/>
            <person name="Fischer K.F."/>
        </authorList>
    </citation>
    <scope>NUCLEOTIDE SEQUENCE</scope>
    <source>
        <strain evidence="14">SSS_KF_BRIS2020</strain>
    </source>
</reference>
<comment type="subcellular location">
    <subcellularLocation>
        <location evidence="1">Nucleus</location>
    </subcellularLocation>
</comment>
<dbReference type="Proteomes" id="UP000070412">
    <property type="component" value="Unassembled WGS sequence"/>
</dbReference>
<gene>
    <name evidence="14" type="primary">SSS_813g</name>
    <name evidence="14" type="ORF">SSS_813</name>
</gene>